<keyword evidence="3" id="KW-1185">Reference proteome</keyword>
<dbReference type="PANTHER" id="PTHR23020">
    <property type="entry name" value="UNCHARACTERIZED NUCLEAR HORMONE RECEPTOR-RELATED"/>
    <property type="match status" value="1"/>
</dbReference>
<name>A0A9P1INH2_9PELO</name>
<gene>
    <name evidence="2" type="ORF">CAMP_LOCUS9928</name>
</gene>
<feature type="domain" description="CHK kinase-like" evidence="1">
    <location>
        <begin position="153"/>
        <end position="341"/>
    </location>
</feature>
<proteinExistence type="predicted"/>
<organism evidence="2 3">
    <name type="scientific">Caenorhabditis angaria</name>
    <dbReference type="NCBI Taxonomy" id="860376"/>
    <lineage>
        <taxon>Eukaryota</taxon>
        <taxon>Metazoa</taxon>
        <taxon>Ecdysozoa</taxon>
        <taxon>Nematoda</taxon>
        <taxon>Chromadorea</taxon>
        <taxon>Rhabditida</taxon>
        <taxon>Rhabditina</taxon>
        <taxon>Rhabditomorpha</taxon>
        <taxon>Rhabditoidea</taxon>
        <taxon>Rhabditidae</taxon>
        <taxon>Peloderinae</taxon>
        <taxon>Caenorhabditis</taxon>
    </lineage>
</organism>
<dbReference type="AlphaFoldDB" id="A0A9P1INH2"/>
<dbReference type="InterPro" id="IPR012877">
    <property type="entry name" value="Dhs-27"/>
</dbReference>
<protein>
    <recommendedName>
        <fullName evidence="1">CHK kinase-like domain-containing protein</fullName>
    </recommendedName>
</protein>
<comment type="caution">
    <text evidence="2">The sequence shown here is derived from an EMBL/GenBank/DDBJ whole genome shotgun (WGS) entry which is preliminary data.</text>
</comment>
<evidence type="ECO:0000313" key="3">
    <source>
        <dbReference type="Proteomes" id="UP001152747"/>
    </source>
</evidence>
<dbReference type="Pfam" id="PF07914">
    <property type="entry name" value="DUF1679"/>
    <property type="match status" value="1"/>
</dbReference>
<dbReference type="PANTHER" id="PTHR23020:SF43">
    <property type="entry name" value="CHK KINASE-LIKE DOMAIN-CONTAINING PROTEIN"/>
    <property type="match status" value="1"/>
</dbReference>
<dbReference type="Gene3D" id="3.90.1200.10">
    <property type="match status" value="1"/>
</dbReference>
<accession>A0A9P1INH2</accession>
<dbReference type="SUPFAM" id="SSF56112">
    <property type="entry name" value="Protein kinase-like (PK-like)"/>
    <property type="match status" value="1"/>
</dbReference>
<dbReference type="OrthoDB" id="5915577at2759"/>
<sequence>MSLHEEASGLFGTHVTWEDIEDEVRLSLGTEARFGANKKATNIGDMKGFMSRIALIEADWTPESQNLPKKFVVKLVSQLAFIEISSWSQIDLSEEKMRIFDGMLSNCHNQEVGTYQLFLELEKENQENGSQIPPIIKIYSTRKISAENPLKGFIVTEFVEDLKPLSIFDSLEISQIIPVIQGIARFSALPLKLPENRLEFAGKSDFFAKSYAEFSDEKTRENSYFCMRKSFPEEFRVEVEELIEVYRKYTTPEMIRRIEKIPEICGFAPQLVHGDLWSGNLMFSKNLEFRAIIDWQAVSFGSPAQDLCRLFITILSAKKRRANLDFLLRTFYEELIRSLKISGVKVPYTFEQLKKNYRLMFPICTILVLPTMISYSEVIGLREDENREIVKNSAIEKAVGMMEDVLKAHSDNLIDFPQFFE</sequence>
<dbReference type="SMART" id="SM00587">
    <property type="entry name" value="CHK"/>
    <property type="match status" value="1"/>
</dbReference>
<evidence type="ECO:0000313" key="2">
    <source>
        <dbReference type="EMBL" id="CAI5447291.1"/>
    </source>
</evidence>
<reference evidence="2" key="1">
    <citation type="submission" date="2022-11" db="EMBL/GenBank/DDBJ databases">
        <authorList>
            <person name="Kikuchi T."/>
        </authorList>
    </citation>
    <scope>NUCLEOTIDE SEQUENCE</scope>
    <source>
        <strain evidence="2">PS1010</strain>
    </source>
</reference>
<dbReference type="EMBL" id="CANHGI010000004">
    <property type="protein sequence ID" value="CAI5447291.1"/>
    <property type="molecule type" value="Genomic_DNA"/>
</dbReference>
<dbReference type="InterPro" id="IPR015897">
    <property type="entry name" value="CHK_kinase-like"/>
</dbReference>
<dbReference type="InterPro" id="IPR011009">
    <property type="entry name" value="Kinase-like_dom_sf"/>
</dbReference>
<dbReference type="InterPro" id="IPR052961">
    <property type="entry name" value="Oxido-Kinase-like_Enzymes"/>
</dbReference>
<evidence type="ECO:0000259" key="1">
    <source>
        <dbReference type="SMART" id="SM00587"/>
    </source>
</evidence>
<dbReference type="Proteomes" id="UP001152747">
    <property type="component" value="Unassembled WGS sequence"/>
</dbReference>